<proteinExistence type="predicted"/>
<evidence type="ECO:0000313" key="3">
    <source>
        <dbReference type="Proteomes" id="UP000029548"/>
    </source>
</evidence>
<dbReference type="EMBL" id="JRNE01000023">
    <property type="protein sequence ID" value="KGF18340.1"/>
    <property type="molecule type" value="Genomic_DNA"/>
</dbReference>
<gene>
    <name evidence="2" type="ORF">HMPREF1650_01855</name>
</gene>
<dbReference type="eggNOG" id="COG2251">
    <property type="taxonomic scope" value="Bacteria"/>
</dbReference>
<dbReference type="RefSeq" id="WP_035120240.1">
    <property type="nucleotide sequence ID" value="NZ_JRNE01000023.1"/>
</dbReference>
<evidence type="ECO:0000313" key="2">
    <source>
        <dbReference type="EMBL" id="KGF18340.1"/>
    </source>
</evidence>
<dbReference type="Proteomes" id="UP000029548">
    <property type="component" value="Unassembled WGS sequence"/>
</dbReference>
<evidence type="ECO:0000256" key="1">
    <source>
        <dbReference type="SAM" id="MobiDB-lite"/>
    </source>
</evidence>
<comment type="caution">
    <text evidence="2">The sequence shown here is derived from an EMBL/GenBank/DDBJ whole genome shotgun (WGS) entry which is preliminary data.</text>
</comment>
<protein>
    <submittedName>
        <fullName evidence="2">Uncharacterized protein</fullName>
    </submittedName>
</protein>
<accession>A0A095Y7H5</accession>
<name>A0A095Y7H5_9CORY</name>
<feature type="compositionally biased region" description="Low complexity" evidence="1">
    <location>
        <begin position="240"/>
        <end position="251"/>
    </location>
</feature>
<feature type="region of interest" description="Disordered" evidence="1">
    <location>
        <begin position="236"/>
        <end position="263"/>
    </location>
</feature>
<sequence>MNTEDTVPQPVTGPDLVGCRYRLVRDRMAGPRRPGNSESARRRAELGAHHRASVIAGLPDPTVIEPGPDADLATLEAIAAGADLIVGAVLRHERPPGDRAFSGIAEESRPDLLVRLGDGYLPVIIAAHKLLEPRRRRTEAARILPVARLGRPGVLGRPLHTSIVVDEKLKLRHNAADAVQLGQAAALLHRLGASCGLVGGIGADPTRVVIVDEGPRVAAYRTALRRARATIHAIERHEAATSSSSETKTGEPSPPVPKIDGNEWRIGQWPLAPRKIRECRSCRWREACEDELRAADDISLLLPGNRGDEYREAGITTIRQLARDDGAGEHRHLALLSVFGEPAALRVEKTSAPRADVEIDVDLEAYPGHGAYLWGAWTPDDGYVPHVTWEPPGPDGLGGDAEAENFARFWDWLMARRAAAHAAGRTFRAYCWAAEGENHWLRHSAKRFAGMEFVVAGEEGAEEAGAGEADAGAPARIIAVPDIADIERFISSDEWVDLFRVTKRQLISPAGLGLKVVAPMAGFTWRDDDADGEASLSFYRDAVGIGAGADAVDGAVGGASEGGATGGGLNPADARAKLLRYNADDCRSTAAVREWLDSGRAVDDIPNVRDLENRDID</sequence>
<organism evidence="2 3">
    <name type="scientific">Corynebacterium freneyi DNF00450</name>
    <dbReference type="NCBI Taxonomy" id="1287475"/>
    <lineage>
        <taxon>Bacteria</taxon>
        <taxon>Bacillati</taxon>
        <taxon>Actinomycetota</taxon>
        <taxon>Actinomycetes</taxon>
        <taxon>Mycobacteriales</taxon>
        <taxon>Corynebacteriaceae</taxon>
        <taxon>Corynebacterium</taxon>
    </lineage>
</organism>
<dbReference type="AlphaFoldDB" id="A0A095Y7H5"/>
<reference evidence="2 3" key="1">
    <citation type="submission" date="2014-07" db="EMBL/GenBank/DDBJ databases">
        <authorList>
            <person name="McCorrison J."/>
            <person name="Sanka R."/>
            <person name="Torralba M."/>
            <person name="Gillis M."/>
            <person name="Haft D.H."/>
            <person name="Methe B."/>
            <person name="Sutton G."/>
            <person name="Nelson K.E."/>
        </authorList>
    </citation>
    <scope>NUCLEOTIDE SEQUENCE [LARGE SCALE GENOMIC DNA]</scope>
    <source>
        <strain evidence="2 3">DNF00450</strain>
    </source>
</reference>